<dbReference type="AlphaFoldDB" id="A0A9J6FXY5"/>
<dbReference type="PANTHER" id="PTHR11733">
    <property type="entry name" value="ZINC METALLOPROTEASE FAMILY M13 NEPRILYSIN-RELATED"/>
    <property type="match status" value="1"/>
</dbReference>
<dbReference type="InterPro" id="IPR000718">
    <property type="entry name" value="Peptidase_M13"/>
</dbReference>
<dbReference type="GO" id="GO:0004222">
    <property type="term" value="F:metalloendopeptidase activity"/>
    <property type="evidence" value="ECO:0007669"/>
    <property type="project" value="InterPro"/>
</dbReference>
<dbReference type="Gene3D" id="3.40.390.10">
    <property type="entry name" value="Collagenase (Catalytic Domain)"/>
    <property type="match status" value="1"/>
</dbReference>
<name>A0A9J6FXY5_HAELO</name>
<keyword evidence="3" id="KW-1185">Reference proteome</keyword>
<dbReference type="Proteomes" id="UP000821853">
    <property type="component" value="Chromosome 3"/>
</dbReference>
<dbReference type="GO" id="GO:0005886">
    <property type="term" value="C:plasma membrane"/>
    <property type="evidence" value="ECO:0007669"/>
    <property type="project" value="TreeGrafter"/>
</dbReference>
<comment type="caution">
    <text evidence="2">The sequence shown here is derived from an EMBL/GenBank/DDBJ whole genome shotgun (WGS) entry which is preliminary data.</text>
</comment>
<feature type="domain" description="Peptidase M13 C-terminal" evidence="1">
    <location>
        <begin position="9"/>
        <end position="108"/>
    </location>
</feature>
<dbReference type="EMBL" id="JABSTR010000005">
    <property type="protein sequence ID" value="KAH9370982.1"/>
    <property type="molecule type" value="Genomic_DNA"/>
</dbReference>
<dbReference type="PROSITE" id="PS51885">
    <property type="entry name" value="NEPRILYSIN"/>
    <property type="match status" value="1"/>
</dbReference>
<accession>A0A9J6FXY5</accession>
<dbReference type="SUPFAM" id="SSF55486">
    <property type="entry name" value="Metalloproteases ('zincins'), catalytic domain"/>
    <property type="match status" value="1"/>
</dbReference>
<dbReference type="PANTHER" id="PTHR11733:SF241">
    <property type="entry name" value="GH26575P-RELATED"/>
    <property type="match status" value="1"/>
</dbReference>
<dbReference type="GO" id="GO:0016485">
    <property type="term" value="P:protein processing"/>
    <property type="evidence" value="ECO:0007669"/>
    <property type="project" value="TreeGrafter"/>
</dbReference>
<organism evidence="2 3">
    <name type="scientific">Haemaphysalis longicornis</name>
    <name type="common">Bush tick</name>
    <dbReference type="NCBI Taxonomy" id="44386"/>
    <lineage>
        <taxon>Eukaryota</taxon>
        <taxon>Metazoa</taxon>
        <taxon>Ecdysozoa</taxon>
        <taxon>Arthropoda</taxon>
        <taxon>Chelicerata</taxon>
        <taxon>Arachnida</taxon>
        <taxon>Acari</taxon>
        <taxon>Parasitiformes</taxon>
        <taxon>Ixodida</taxon>
        <taxon>Ixodoidea</taxon>
        <taxon>Ixodidae</taxon>
        <taxon>Haemaphysalinae</taxon>
        <taxon>Haemaphysalis</taxon>
    </lineage>
</organism>
<evidence type="ECO:0000313" key="3">
    <source>
        <dbReference type="Proteomes" id="UP000821853"/>
    </source>
</evidence>
<evidence type="ECO:0000313" key="2">
    <source>
        <dbReference type="EMBL" id="KAH9370982.1"/>
    </source>
</evidence>
<proteinExistence type="predicted"/>
<dbReference type="VEuPathDB" id="VectorBase:HLOH_044538"/>
<dbReference type="Pfam" id="PF01431">
    <property type="entry name" value="Peptidase_M13"/>
    <property type="match status" value="1"/>
</dbReference>
<protein>
    <recommendedName>
        <fullName evidence="1">Peptidase M13 C-terminal domain-containing protein</fullName>
    </recommendedName>
</protein>
<gene>
    <name evidence="2" type="ORF">HPB48_019091</name>
</gene>
<reference evidence="2 3" key="1">
    <citation type="journal article" date="2020" name="Cell">
        <title>Large-Scale Comparative Analyses of Tick Genomes Elucidate Their Genetic Diversity and Vector Capacities.</title>
        <authorList>
            <consortium name="Tick Genome and Microbiome Consortium (TIGMIC)"/>
            <person name="Jia N."/>
            <person name="Wang J."/>
            <person name="Shi W."/>
            <person name="Du L."/>
            <person name="Sun Y."/>
            <person name="Zhan W."/>
            <person name="Jiang J.F."/>
            <person name="Wang Q."/>
            <person name="Zhang B."/>
            <person name="Ji P."/>
            <person name="Bell-Sakyi L."/>
            <person name="Cui X.M."/>
            <person name="Yuan T.T."/>
            <person name="Jiang B.G."/>
            <person name="Yang W.F."/>
            <person name="Lam T.T."/>
            <person name="Chang Q.C."/>
            <person name="Ding S.J."/>
            <person name="Wang X.J."/>
            <person name="Zhu J.G."/>
            <person name="Ruan X.D."/>
            <person name="Zhao L."/>
            <person name="Wei J.T."/>
            <person name="Ye R.Z."/>
            <person name="Que T.C."/>
            <person name="Du C.H."/>
            <person name="Zhou Y.H."/>
            <person name="Cheng J.X."/>
            <person name="Dai P.F."/>
            <person name="Guo W.B."/>
            <person name="Han X.H."/>
            <person name="Huang E.J."/>
            <person name="Li L.F."/>
            <person name="Wei W."/>
            <person name="Gao Y.C."/>
            <person name="Liu J.Z."/>
            <person name="Shao H.Z."/>
            <person name="Wang X."/>
            <person name="Wang C.C."/>
            <person name="Yang T.C."/>
            <person name="Huo Q.B."/>
            <person name="Li W."/>
            <person name="Chen H.Y."/>
            <person name="Chen S.E."/>
            <person name="Zhou L.G."/>
            <person name="Ni X.B."/>
            <person name="Tian J.H."/>
            <person name="Sheng Y."/>
            <person name="Liu T."/>
            <person name="Pan Y.S."/>
            <person name="Xia L.Y."/>
            <person name="Li J."/>
            <person name="Zhao F."/>
            <person name="Cao W.C."/>
        </authorList>
    </citation>
    <scope>NUCLEOTIDE SEQUENCE [LARGE SCALE GENOMIC DNA]</scope>
    <source>
        <strain evidence="2">HaeL-2018</strain>
    </source>
</reference>
<evidence type="ECO:0000259" key="1">
    <source>
        <dbReference type="Pfam" id="PF01431"/>
    </source>
</evidence>
<sequence>MSLVSQTPIDSENLADLDGLVSSYEAFSGLGDTEQFRDLNFGPEELFFISSCVKWCATEPAKAACRNTSSDESRYGPWWNRCNFPLKNMEAFAEAFSCPVGSAMRPTAKVPSGTCEPDNE</sequence>
<dbReference type="OrthoDB" id="6502253at2759"/>
<dbReference type="OMA" id="WCATEPA"/>
<dbReference type="InterPro" id="IPR024079">
    <property type="entry name" value="MetalloPept_cat_dom_sf"/>
</dbReference>
<dbReference type="InterPro" id="IPR018497">
    <property type="entry name" value="Peptidase_M13_C"/>
</dbReference>